<dbReference type="SUPFAM" id="SSF53738">
    <property type="entry name" value="Phosphoglucomutase, first 3 domains"/>
    <property type="match status" value="1"/>
</dbReference>
<keyword evidence="3" id="KW-0460">Magnesium</keyword>
<dbReference type="Pfam" id="PF02878">
    <property type="entry name" value="PGM_PMM_I"/>
    <property type="match status" value="1"/>
</dbReference>
<evidence type="ECO:0000256" key="1">
    <source>
        <dbReference type="ARBA" id="ARBA00010231"/>
    </source>
</evidence>
<protein>
    <recommendedName>
        <fullName evidence="5">Alpha-D-phosphohexomutase alpha/beta/alpha domain-containing protein</fullName>
    </recommendedName>
</protein>
<accession>A0A381UCB9</accession>
<reference evidence="6" key="1">
    <citation type="submission" date="2018-05" db="EMBL/GenBank/DDBJ databases">
        <authorList>
            <person name="Lanie J.A."/>
            <person name="Ng W.-L."/>
            <person name="Kazmierczak K.M."/>
            <person name="Andrzejewski T.M."/>
            <person name="Davidsen T.M."/>
            <person name="Wayne K.J."/>
            <person name="Tettelin H."/>
            <person name="Glass J.I."/>
            <person name="Rusch D."/>
            <person name="Podicherti R."/>
            <person name="Tsui H.-C.T."/>
            <person name="Winkler M.E."/>
        </authorList>
    </citation>
    <scope>NUCLEOTIDE SEQUENCE</scope>
</reference>
<feature type="domain" description="Alpha-D-phosphohexomutase alpha/beta/alpha" evidence="5">
    <location>
        <begin position="8"/>
        <end position="110"/>
    </location>
</feature>
<evidence type="ECO:0000259" key="5">
    <source>
        <dbReference type="Pfam" id="PF02878"/>
    </source>
</evidence>
<dbReference type="AlphaFoldDB" id="A0A381UCB9"/>
<dbReference type="Gene3D" id="3.40.120.10">
    <property type="entry name" value="Alpha-D-Glucose-1,6-Bisphosphate, subunit A, domain 3"/>
    <property type="match status" value="1"/>
</dbReference>
<dbReference type="GO" id="GO:0006166">
    <property type="term" value="P:purine ribonucleoside salvage"/>
    <property type="evidence" value="ECO:0007669"/>
    <property type="project" value="TreeGrafter"/>
</dbReference>
<dbReference type="EMBL" id="UINC01006163">
    <property type="protein sequence ID" value="SVA25862.1"/>
    <property type="molecule type" value="Genomic_DNA"/>
</dbReference>
<evidence type="ECO:0000256" key="3">
    <source>
        <dbReference type="ARBA" id="ARBA00022842"/>
    </source>
</evidence>
<dbReference type="InterPro" id="IPR005844">
    <property type="entry name" value="A-D-PHexomutase_a/b/a-I"/>
</dbReference>
<keyword evidence="4" id="KW-0413">Isomerase</keyword>
<evidence type="ECO:0000256" key="4">
    <source>
        <dbReference type="ARBA" id="ARBA00023235"/>
    </source>
</evidence>
<dbReference type="GO" id="GO:0008973">
    <property type="term" value="F:phosphopentomutase activity"/>
    <property type="evidence" value="ECO:0007669"/>
    <property type="project" value="TreeGrafter"/>
</dbReference>
<sequence>MGAGPMRMNRVLARATAAAVGRALLADHEAPTVAIGYDARRHSDLFAEDSARVLAGLGVASLLLPGPLPTPVLAHALLRTGAEAGIMVTASHNPRPDNGIKVYWSDGAQIVP</sequence>
<dbReference type="InterPro" id="IPR016066">
    <property type="entry name" value="A-D-PHexomutase_CS"/>
</dbReference>
<organism evidence="6">
    <name type="scientific">marine metagenome</name>
    <dbReference type="NCBI Taxonomy" id="408172"/>
    <lineage>
        <taxon>unclassified sequences</taxon>
        <taxon>metagenomes</taxon>
        <taxon>ecological metagenomes</taxon>
    </lineage>
</organism>
<dbReference type="GO" id="GO:0000287">
    <property type="term" value="F:magnesium ion binding"/>
    <property type="evidence" value="ECO:0007669"/>
    <property type="project" value="InterPro"/>
</dbReference>
<name>A0A381UCB9_9ZZZZ</name>
<evidence type="ECO:0000313" key="6">
    <source>
        <dbReference type="EMBL" id="SVA25862.1"/>
    </source>
</evidence>
<dbReference type="PROSITE" id="PS00710">
    <property type="entry name" value="PGM_PMM"/>
    <property type="match status" value="1"/>
</dbReference>
<proteinExistence type="inferred from homology"/>
<dbReference type="InterPro" id="IPR016055">
    <property type="entry name" value="A-D-PHexomutase_a/b/a-I/II/III"/>
</dbReference>
<dbReference type="GO" id="GO:0005975">
    <property type="term" value="P:carbohydrate metabolic process"/>
    <property type="evidence" value="ECO:0007669"/>
    <property type="project" value="InterPro"/>
</dbReference>
<feature type="non-terminal residue" evidence="6">
    <location>
        <position position="112"/>
    </location>
</feature>
<dbReference type="PANTHER" id="PTHR45745:SF1">
    <property type="entry name" value="PHOSPHOGLUCOMUTASE 2B-RELATED"/>
    <property type="match status" value="1"/>
</dbReference>
<gene>
    <name evidence="6" type="ORF">METZ01_LOCUS78716</name>
</gene>
<dbReference type="PANTHER" id="PTHR45745">
    <property type="entry name" value="PHOSPHOMANNOMUTASE 45A"/>
    <property type="match status" value="1"/>
</dbReference>
<evidence type="ECO:0000256" key="2">
    <source>
        <dbReference type="ARBA" id="ARBA00022723"/>
    </source>
</evidence>
<comment type="similarity">
    <text evidence="1">Belongs to the phosphohexose mutase family.</text>
</comment>
<keyword evidence="2" id="KW-0479">Metal-binding</keyword>